<evidence type="ECO:0000313" key="3">
    <source>
        <dbReference type="Proteomes" id="UP000297245"/>
    </source>
</evidence>
<evidence type="ECO:0000313" key="2">
    <source>
        <dbReference type="EMBL" id="THU77278.1"/>
    </source>
</evidence>
<accession>A0A4S8KPP0</accession>
<protein>
    <recommendedName>
        <fullName evidence="1">BTB domain-containing protein</fullName>
    </recommendedName>
</protein>
<dbReference type="Gene3D" id="3.30.710.10">
    <property type="entry name" value="Potassium Channel Kv1.1, Chain A"/>
    <property type="match status" value="1"/>
</dbReference>
<gene>
    <name evidence="2" type="ORF">K435DRAFT_556046</name>
</gene>
<dbReference type="EMBL" id="ML180491">
    <property type="protein sequence ID" value="THU77278.1"/>
    <property type="molecule type" value="Genomic_DNA"/>
</dbReference>
<dbReference type="InterPro" id="IPR011333">
    <property type="entry name" value="SKP1/BTB/POZ_sf"/>
</dbReference>
<dbReference type="Pfam" id="PF00651">
    <property type="entry name" value="BTB"/>
    <property type="match status" value="1"/>
</dbReference>
<organism evidence="2 3">
    <name type="scientific">Dendrothele bispora (strain CBS 962.96)</name>
    <dbReference type="NCBI Taxonomy" id="1314807"/>
    <lineage>
        <taxon>Eukaryota</taxon>
        <taxon>Fungi</taxon>
        <taxon>Dikarya</taxon>
        <taxon>Basidiomycota</taxon>
        <taxon>Agaricomycotina</taxon>
        <taxon>Agaricomycetes</taxon>
        <taxon>Agaricomycetidae</taxon>
        <taxon>Agaricales</taxon>
        <taxon>Agaricales incertae sedis</taxon>
        <taxon>Dendrothele</taxon>
    </lineage>
</organism>
<feature type="domain" description="BTB" evidence="1">
    <location>
        <begin position="2"/>
        <end position="96"/>
    </location>
</feature>
<dbReference type="InterPro" id="IPR000210">
    <property type="entry name" value="BTB/POZ_dom"/>
</dbReference>
<dbReference type="Proteomes" id="UP000297245">
    <property type="component" value="Unassembled WGS sequence"/>
</dbReference>
<dbReference type="OrthoDB" id="3193844at2759"/>
<dbReference type="AlphaFoldDB" id="A0A4S8KPP0"/>
<dbReference type="SUPFAM" id="SSF54695">
    <property type="entry name" value="POZ domain"/>
    <property type="match status" value="1"/>
</dbReference>
<feature type="non-terminal residue" evidence="2">
    <location>
        <position position="161"/>
    </location>
</feature>
<proteinExistence type="predicted"/>
<evidence type="ECO:0000259" key="1">
    <source>
        <dbReference type="Pfam" id="PF00651"/>
    </source>
</evidence>
<name>A0A4S8KPP0_DENBC</name>
<keyword evidence="3" id="KW-1185">Reference proteome</keyword>
<feature type="non-terminal residue" evidence="2">
    <location>
        <position position="1"/>
    </location>
</feature>
<reference evidence="2 3" key="1">
    <citation type="journal article" date="2019" name="Nat. Ecol. Evol.">
        <title>Megaphylogeny resolves global patterns of mushroom evolution.</title>
        <authorList>
            <person name="Varga T."/>
            <person name="Krizsan K."/>
            <person name="Foldi C."/>
            <person name="Dima B."/>
            <person name="Sanchez-Garcia M."/>
            <person name="Sanchez-Ramirez S."/>
            <person name="Szollosi G.J."/>
            <person name="Szarkandi J.G."/>
            <person name="Papp V."/>
            <person name="Albert L."/>
            <person name="Andreopoulos W."/>
            <person name="Angelini C."/>
            <person name="Antonin V."/>
            <person name="Barry K.W."/>
            <person name="Bougher N.L."/>
            <person name="Buchanan P."/>
            <person name="Buyck B."/>
            <person name="Bense V."/>
            <person name="Catcheside P."/>
            <person name="Chovatia M."/>
            <person name="Cooper J."/>
            <person name="Damon W."/>
            <person name="Desjardin D."/>
            <person name="Finy P."/>
            <person name="Geml J."/>
            <person name="Haridas S."/>
            <person name="Hughes K."/>
            <person name="Justo A."/>
            <person name="Karasinski D."/>
            <person name="Kautmanova I."/>
            <person name="Kiss B."/>
            <person name="Kocsube S."/>
            <person name="Kotiranta H."/>
            <person name="LaButti K.M."/>
            <person name="Lechner B.E."/>
            <person name="Liimatainen K."/>
            <person name="Lipzen A."/>
            <person name="Lukacs Z."/>
            <person name="Mihaltcheva S."/>
            <person name="Morgado L.N."/>
            <person name="Niskanen T."/>
            <person name="Noordeloos M.E."/>
            <person name="Ohm R.A."/>
            <person name="Ortiz-Santana B."/>
            <person name="Ovrebo C."/>
            <person name="Racz N."/>
            <person name="Riley R."/>
            <person name="Savchenko A."/>
            <person name="Shiryaev A."/>
            <person name="Soop K."/>
            <person name="Spirin V."/>
            <person name="Szebenyi C."/>
            <person name="Tomsovsky M."/>
            <person name="Tulloss R.E."/>
            <person name="Uehling J."/>
            <person name="Grigoriev I.V."/>
            <person name="Vagvolgyi C."/>
            <person name="Papp T."/>
            <person name="Martin F.M."/>
            <person name="Miettinen O."/>
            <person name="Hibbett D.S."/>
            <person name="Nagy L.G."/>
        </authorList>
    </citation>
    <scope>NUCLEOTIDE SEQUENCE [LARGE SCALE GENOMIC DNA]</scope>
    <source>
        <strain evidence="2 3">CBS 962.96</strain>
    </source>
</reference>
<sequence>VEGVLFKVLRYQFERKSEIFRDMFSLLQGTQDAEGNKDENPIKLEGVSATEFRHLLKVLYPPPISNDSASFDITDEEWKSILKLATLWRFLEIRKLAIGKLTNCPSMQTVEKILLGRKYFIADWIKSAYSQLVIQTQTPSIADLDRLGCFASVRILCLREE</sequence>